<dbReference type="AlphaFoldDB" id="A0AAD1RBJ7"/>
<evidence type="ECO:0000256" key="5">
    <source>
        <dbReference type="ARBA" id="ARBA00022723"/>
    </source>
</evidence>
<accession>A0AAD1RBJ7</accession>
<dbReference type="GO" id="GO:0008270">
    <property type="term" value="F:zinc ion binding"/>
    <property type="evidence" value="ECO:0007669"/>
    <property type="project" value="InterPro"/>
</dbReference>
<keyword evidence="6" id="KW-0732">Signal</keyword>
<dbReference type="PRINTS" id="PR00765">
    <property type="entry name" value="CRBOXYPTASEA"/>
</dbReference>
<evidence type="ECO:0000256" key="9">
    <source>
        <dbReference type="ARBA" id="ARBA00023049"/>
    </source>
</evidence>
<dbReference type="GO" id="GO:0006508">
    <property type="term" value="P:proteolysis"/>
    <property type="evidence" value="ECO:0007669"/>
    <property type="project" value="UniProtKB-KW"/>
</dbReference>
<dbReference type="FunFam" id="3.40.630.10:FF:000084">
    <property type="entry name" value="Carboxypeptidase B2"/>
    <property type="match status" value="1"/>
</dbReference>
<dbReference type="InterPro" id="IPR057247">
    <property type="entry name" value="CARBOXYPEPT_ZN_2"/>
</dbReference>
<dbReference type="Gene3D" id="3.40.630.10">
    <property type="entry name" value="Zn peptidases"/>
    <property type="match status" value="2"/>
</dbReference>
<dbReference type="SUPFAM" id="SSF53187">
    <property type="entry name" value="Zn-dependent exopeptidases"/>
    <property type="match status" value="2"/>
</dbReference>
<evidence type="ECO:0000259" key="12">
    <source>
        <dbReference type="PROSITE" id="PS52035"/>
    </source>
</evidence>
<comment type="cofactor">
    <cofactor evidence="1">
        <name>Zn(2+)</name>
        <dbReference type="ChEBI" id="CHEBI:29105"/>
    </cofactor>
</comment>
<dbReference type="GO" id="GO:0005615">
    <property type="term" value="C:extracellular space"/>
    <property type="evidence" value="ECO:0007669"/>
    <property type="project" value="TreeGrafter"/>
</dbReference>
<dbReference type="PANTHER" id="PTHR11705:SF150">
    <property type="entry name" value="CARBOXYPEPTIDASE A3"/>
    <property type="match status" value="1"/>
</dbReference>
<evidence type="ECO:0000256" key="7">
    <source>
        <dbReference type="ARBA" id="ARBA00022801"/>
    </source>
</evidence>
<keyword evidence="9" id="KW-0482">Metalloprotease</keyword>
<feature type="active site" description="Proton donor/acceptor" evidence="11">
    <location>
        <position position="494"/>
    </location>
</feature>
<evidence type="ECO:0000256" key="2">
    <source>
        <dbReference type="ARBA" id="ARBA00005988"/>
    </source>
</evidence>
<protein>
    <submittedName>
        <fullName evidence="13">Carboxypeptidase B-like</fullName>
    </submittedName>
</protein>
<dbReference type="GO" id="GO:0004181">
    <property type="term" value="F:metallocarboxypeptidase activity"/>
    <property type="evidence" value="ECO:0007669"/>
    <property type="project" value="InterPro"/>
</dbReference>
<name>A0AAD1RBJ7_PELCU</name>
<dbReference type="PROSITE" id="PS00133">
    <property type="entry name" value="CARBOXYPEPT_ZN_2"/>
    <property type="match status" value="1"/>
</dbReference>
<gene>
    <name evidence="13" type="ORF">PECUL_23A000721</name>
</gene>
<keyword evidence="14" id="KW-1185">Reference proteome</keyword>
<dbReference type="EMBL" id="OW240913">
    <property type="protein sequence ID" value="CAH2246914.1"/>
    <property type="molecule type" value="Genomic_DNA"/>
</dbReference>
<sequence length="532" mass="60855">MNPEGRFRTGLDTHTITHEKLIDLWLSAEDSDMVLKRTQPRSEICRLPPNKSNFILSLKRDKVFRVVPQNAEHVELLRSLDINAELDFWVPDSTSSIIEGARVDFRAKSHVSYDVQAFVAQSGMPYQILIEDVQLAVESQQNSNIRAVHSYLKYNEIDTINAWTASIAAEYPDLVSRSLFATSYESRPVYLLKVGKSGNNKKAIFIDCGFHAREWITPAFCQWFVKEAVNSYGTDAQFTKLLDNLDFYVVPVLNVDGYAYSWTTDRLWRKTRSINKNEKCVGTDPNRNFNAGWCTETHIVKRIYLAKQAVKTYGKDKEMTKLVNSVTFHVLPVYNIDGYVWSWTHNRMWRKNRSPVPDSNCFGADLNRNFNVSWCDIGSSDNPCSNMYCGPSPESEKETQNVANFIRGHLDSIKAYISIHSYSQLLLYPFAYTFDLAPNAKELDSISKAAVSKLSKLYGTQYTYGQTASTLYRTSGSSSDWAYTQGVKYSFTFELRDEGKYGFLLPEAQIEPTCKETTRAVKYMVKYILQHS</sequence>
<dbReference type="Pfam" id="PF00246">
    <property type="entry name" value="Peptidase_M14"/>
    <property type="match status" value="2"/>
</dbReference>
<evidence type="ECO:0000256" key="3">
    <source>
        <dbReference type="ARBA" id="ARBA00022645"/>
    </source>
</evidence>
<dbReference type="PROSITE" id="PS52035">
    <property type="entry name" value="PEPTIDASE_M14"/>
    <property type="match status" value="1"/>
</dbReference>
<dbReference type="InterPro" id="IPR036990">
    <property type="entry name" value="M14A-like_propep"/>
</dbReference>
<evidence type="ECO:0000256" key="1">
    <source>
        <dbReference type="ARBA" id="ARBA00001947"/>
    </source>
</evidence>
<keyword evidence="7" id="KW-0378">Hydrolase</keyword>
<dbReference type="Proteomes" id="UP001295444">
    <property type="component" value="Chromosome 02"/>
</dbReference>
<evidence type="ECO:0000313" key="14">
    <source>
        <dbReference type="Proteomes" id="UP001295444"/>
    </source>
</evidence>
<evidence type="ECO:0000256" key="4">
    <source>
        <dbReference type="ARBA" id="ARBA00022670"/>
    </source>
</evidence>
<keyword evidence="3 13" id="KW-0121">Carboxypeptidase</keyword>
<dbReference type="FunFam" id="3.40.630.10:FF:000001">
    <property type="entry name" value="Carboxypeptidase B"/>
    <property type="match status" value="1"/>
</dbReference>
<evidence type="ECO:0000256" key="6">
    <source>
        <dbReference type="ARBA" id="ARBA00022729"/>
    </source>
</evidence>
<dbReference type="Gene3D" id="3.30.70.340">
    <property type="entry name" value="Metallocarboxypeptidase-like"/>
    <property type="match status" value="1"/>
</dbReference>
<keyword evidence="8" id="KW-0862">Zinc</keyword>
<keyword evidence="4" id="KW-0645">Protease</keyword>
<dbReference type="InterPro" id="IPR003146">
    <property type="entry name" value="M14A_act_pep"/>
</dbReference>
<organism evidence="13 14">
    <name type="scientific">Pelobates cultripes</name>
    <name type="common">Western spadefoot toad</name>
    <dbReference type="NCBI Taxonomy" id="61616"/>
    <lineage>
        <taxon>Eukaryota</taxon>
        <taxon>Metazoa</taxon>
        <taxon>Chordata</taxon>
        <taxon>Craniata</taxon>
        <taxon>Vertebrata</taxon>
        <taxon>Euteleostomi</taxon>
        <taxon>Amphibia</taxon>
        <taxon>Batrachia</taxon>
        <taxon>Anura</taxon>
        <taxon>Pelobatoidea</taxon>
        <taxon>Pelobatidae</taxon>
        <taxon>Pelobates</taxon>
    </lineage>
</organism>
<dbReference type="SUPFAM" id="SSF54897">
    <property type="entry name" value="Protease propeptides/inhibitors"/>
    <property type="match status" value="1"/>
</dbReference>
<keyword evidence="10" id="KW-1015">Disulfide bond</keyword>
<dbReference type="SMART" id="SM00631">
    <property type="entry name" value="Zn_pept"/>
    <property type="match status" value="1"/>
</dbReference>
<evidence type="ECO:0000256" key="8">
    <source>
        <dbReference type="ARBA" id="ARBA00022833"/>
    </source>
</evidence>
<keyword evidence="5" id="KW-0479">Metal-binding</keyword>
<dbReference type="FunFam" id="3.30.70.340:FF:000002">
    <property type="entry name" value="Carboxypeptidase A"/>
    <property type="match status" value="1"/>
</dbReference>
<dbReference type="PROSITE" id="PS00132">
    <property type="entry name" value="CARBOXYPEPT_ZN_1"/>
    <property type="match status" value="1"/>
</dbReference>
<dbReference type="Pfam" id="PF02244">
    <property type="entry name" value="Propep_M14"/>
    <property type="match status" value="1"/>
</dbReference>
<dbReference type="InterPro" id="IPR057246">
    <property type="entry name" value="CARBOXYPEPT_ZN_1"/>
</dbReference>
<evidence type="ECO:0000256" key="11">
    <source>
        <dbReference type="PROSITE-ProRule" id="PRU01379"/>
    </source>
</evidence>
<dbReference type="InterPro" id="IPR000834">
    <property type="entry name" value="Peptidase_M14"/>
</dbReference>
<evidence type="ECO:0000256" key="10">
    <source>
        <dbReference type="ARBA" id="ARBA00023157"/>
    </source>
</evidence>
<evidence type="ECO:0000313" key="13">
    <source>
        <dbReference type="EMBL" id="CAH2246914.1"/>
    </source>
</evidence>
<feature type="domain" description="Peptidase M14" evidence="12">
    <location>
        <begin position="150"/>
        <end position="528"/>
    </location>
</feature>
<proteinExistence type="inferred from homology"/>
<reference evidence="13" key="1">
    <citation type="submission" date="2022-03" db="EMBL/GenBank/DDBJ databases">
        <authorList>
            <person name="Alioto T."/>
            <person name="Alioto T."/>
            <person name="Gomez Garrido J."/>
        </authorList>
    </citation>
    <scope>NUCLEOTIDE SEQUENCE</scope>
</reference>
<dbReference type="PANTHER" id="PTHR11705">
    <property type="entry name" value="PROTEASE FAMILY M14 CARBOXYPEPTIDASE A,B"/>
    <property type="match status" value="1"/>
</dbReference>
<comment type="similarity">
    <text evidence="2 11">Belongs to the peptidase M14 family.</text>
</comment>